<comment type="caution">
    <text evidence="2">The sequence shown here is derived from an EMBL/GenBank/DDBJ whole genome shotgun (WGS) entry which is preliminary data.</text>
</comment>
<feature type="transmembrane region" description="Helical" evidence="1">
    <location>
        <begin position="80"/>
        <end position="101"/>
    </location>
</feature>
<organism evidence="2 3">
    <name type="scientific">Mediterraneibacter gnavus</name>
    <name type="common">Ruminococcus gnavus</name>
    <dbReference type="NCBI Taxonomy" id="33038"/>
    <lineage>
        <taxon>Bacteria</taxon>
        <taxon>Bacillati</taxon>
        <taxon>Bacillota</taxon>
        <taxon>Clostridia</taxon>
        <taxon>Lachnospirales</taxon>
        <taxon>Lachnospiraceae</taxon>
        <taxon>Mediterraneibacter</taxon>
    </lineage>
</organism>
<keyword evidence="1" id="KW-0812">Transmembrane</keyword>
<name>A0A8B3BY51_MEDGN</name>
<proteinExistence type="predicted"/>
<protein>
    <submittedName>
        <fullName evidence="2">Uncharacterized protein</fullName>
    </submittedName>
</protein>
<accession>A0A8B3BY51</accession>
<evidence type="ECO:0000313" key="2">
    <source>
        <dbReference type="EMBL" id="RHJ14497.1"/>
    </source>
</evidence>
<dbReference type="EMBL" id="QRLN01000005">
    <property type="protein sequence ID" value="RHJ14497.1"/>
    <property type="molecule type" value="Genomic_DNA"/>
</dbReference>
<keyword evidence="1" id="KW-0472">Membrane</keyword>
<reference evidence="2 3" key="1">
    <citation type="submission" date="2018-08" db="EMBL/GenBank/DDBJ databases">
        <title>A genome reference for cultivated species of the human gut microbiota.</title>
        <authorList>
            <person name="Zou Y."/>
            <person name="Xue W."/>
            <person name="Luo G."/>
        </authorList>
    </citation>
    <scope>NUCLEOTIDE SEQUENCE [LARGE SCALE GENOMIC DNA]</scope>
    <source>
        <strain evidence="2 3">AM12-54</strain>
    </source>
</reference>
<gene>
    <name evidence="2" type="ORF">DW142_05220</name>
</gene>
<dbReference type="AlphaFoldDB" id="A0A8B3BY51"/>
<evidence type="ECO:0000313" key="3">
    <source>
        <dbReference type="Proteomes" id="UP000283992"/>
    </source>
</evidence>
<evidence type="ECO:0000256" key="1">
    <source>
        <dbReference type="SAM" id="Phobius"/>
    </source>
</evidence>
<dbReference type="RefSeq" id="WP_118341407.1">
    <property type="nucleotide sequence ID" value="NZ_QRLN01000005.1"/>
</dbReference>
<keyword evidence="1" id="KW-1133">Transmembrane helix</keyword>
<dbReference type="Proteomes" id="UP000283992">
    <property type="component" value="Unassembled WGS sequence"/>
</dbReference>
<sequence length="110" mass="12680">MNENNYIQTIGENSTLQDSIIENMYLKAFASISDAENTSKEKYITKTMLIKSSNDISTQEKLTSLDKNYECRNYERWQNLLYFTIISFSVLGITVASPIAMKNVRKLFTT</sequence>